<gene>
    <name evidence="2" type="ORF">COU15_00685</name>
</gene>
<accession>A0A2H0UG97</accession>
<protein>
    <recommendedName>
        <fullName evidence="4">DUF304 domain-containing protein</fullName>
    </recommendedName>
</protein>
<dbReference type="PANTHER" id="PTHR37938">
    <property type="entry name" value="BLL0215 PROTEIN"/>
    <property type="match status" value="1"/>
</dbReference>
<dbReference type="AlphaFoldDB" id="A0A2H0UG97"/>
<evidence type="ECO:0000256" key="1">
    <source>
        <dbReference type="SAM" id="Phobius"/>
    </source>
</evidence>
<evidence type="ECO:0000313" key="2">
    <source>
        <dbReference type="EMBL" id="PIR85438.1"/>
    </source>
</evidence>
<keyword evidence="1" id="KW-0812">Transmembrane</keyword>
<organism evidence="2 3">
    <name type="scientific">Candidatus Kaiserbacteria bacterium CG10_big_fil_rev_8_21_14_0_10_45_20</name>
    <dbReference type="NCBI Taxonomy" id="1974607"/>
    <lineage>
        <taxon>Bacteria</taxon>
        <taxon>Candidatus Kaiseribacteriota</taxon>
    </lineage>
</organism>
<evidence type="ECO:0000313" key="3">
    <source>
        <dbReference type="Proteomes" id="UP000229315"/>
    </source>
</evidence>
<feature type="transmembrane region" description="Helical" evidence="1">
    <location>
        <begin position="60"/>
        <end position="79"/>
    </location>
</feature>
<feature type="transmembrane region" description="Helical" evidence="1">
    <location>
        <begin position="33"/>
        <end position="54"/>
    </location>
</feature>
<comment type="caution">
    <text evidence="2">The sequence shown here is derived from an EMBL/GenBank/DDBJ whole genome shotgun (WGS) entry which is preliminary data.</text>
</comment>
<dbReference type="PANTHER" id="PTHR37938:SF1">
    <property type="entry name" value="BLL0215 PROTEIN"/>
    <property type="match status" value="1"/>
</dbReference>
<sequence>MVHSKKPLLPDFKQNEQVVAIIRRHWFVLVRDILGLAVLYAIPFLIVPFVLTAIAQNPAVQIPGSAGLVLGSLWSLLLWNMLFAKWTDYYYDIWIITNQRIIDIDQKGFFHRDIATLFDLGHIQDVKTVLSGVVGNILNFGLLQVQTAAAHKEFFMSDIANPGKVEKIIRKTQHELYLQNQKNK</sequence>
<keyword evidence="1" id="KW-0472">Membrane</keyword>
<keyword evidence="1" id="KW-1133">Transmembrane helix</keyword>
<evidence type="ECO:0008006" key="4">
    <source>
        <dbReference type="Google" id="ProtNLM"/>
    </source>
</evidence>
<proteinExistence type="predicted"/>
<dbReference type="Proteomes" id="UP000229315">
    <property type="component" value="Unassembled WGS sequence"/>
</dbReference>
<reference evidence="3" key="1">
    <citation type="submission" date="2017-09" db="EMBL/GenBank/DDBJ databases">
        <title>Depth-based differentiation of microbial function through sediment-hosted aquifers and enrichment of novel symbionts in the deep terrestrial subsurface.</title>
        <authorList>
            <person name="Probst A.J."/>
            <person name="Ladd B."/>
            <person name="Jarett J.K."/>
            <person name="Geller-Mcgrath D.E."/>
            <person name="Sieber C.M.K."/>
            <person name="Emerson J.B."/>
            <person name="Anantharaman K."/>
            <person name="Thomas B.C."/>
            <person name="Malmstrom R."/>
            <person name="Stieglmeier M."/>
            <person name="Klingl A."/>
            <person name="Woyke T."/>
            <person name="Ryan C.M."/>
            <person name="Banfield J.F."/>
        </authorList>
    </citation>
    <scope>NUCLEOTIDE SEQUENCE [LARGE SCALE GENOMIC DNA]</scope>
</reference>
<name>A0A2H0UG97_9BACT</name>
<dbReference type="EMBL" id="PFBH01000003">
    <property type="protein sequence ID" value="PIR85438.1"/>
    <property type="molecule type" value="Genomic_DNA"/>
</dbReference>